<proteinExistence type="predicted"/>
<sequence>MLSLTELSVYVFTLGAAYLLPGPDMALVMTSVSDKGIKQALMTSLGLSAARGLHVLLAALGLAALLAAHPGLLRVVQWIGAAYLLFLAWKILSARTLTQKKAPAGNPQRLQAIRRGFLTSLLNPKALMFCSLLLPQFISQQSHSASVLTQYLYLGVVLVVTGILFDLLIAASICTVNRRMKITETGQNIQKWLFSSVFIAGAIRLSVSEL</sequence>
<name>A0A1T1HDY2_OCELI</name>
<organism evidence="7 8">
    <name type="scientific">Oceanospirillum linum</name>
    <dbReference type="NCBI Taxonomy" id="966"/>
    <lineage>
        <taxon>Bacteria</taxon>
        <taxon>Pseudomonadati</taxon>
        <taxon>Pseudomonadota</taxon>
        <taxon>Gammaproteobacteria</taxon>
        <taxon>Oceanospirillales</taxon>
        <taxon>Oceanospirillaceae</taxon>
        <taxon>Oceanospirillum</taxon>
    </lineage>
</organism>
<dbReference type="GO" id="GO:0005886">
    <property type="term" value="C:plasma membrane"/>
    <property type="evidence" value="ECO:0007669"/>
    <property type="project" value="UniProtKB-SubCell"/>
</dbReference>
<keyword evidence="8" id="KW-1185">Reference proteome</keyword>
<evidence type="ECO:0000256" key="5">
    <source>
        <dbReference type="ARBA" id="ARBA00023136"/>
    </source>
</evidence>
<evidence type="ECO:0000313" key="8">
    <source>
        <dbReference type="Proteomes" id="UP000190064"/>
    </source>
</evidence>
<dbReference type="GO" id="GO:0015171">
    <property type="term" value="F:amino acid transmembrane transporter activity"/>
    <property type="evidence" value="ECO:0007669"/>
    <property type="project" value="TreeGrafter"/>
</dbReference>
<comment type="subcellular location">
    <subcellularLocation>
        <location evidence="1">Cell membrane</location>
        <topology evidence="1">Multi-pass membrane protein</topology>
    </subcellularLocation>
</comment>
<evidence type="ECO:0000256" key="1">
    <source>
        <dbReference type="ARBA" id="ARBA00004651"/>
    </source>
</evidence>
<dbReference type="STRING" id="966.BTA35_0200175"/>
<reference evidence="7" key="1">
    <citation type="submission" date="2017-02" db="EMBL/GenBank/DDBJ databases">
        <title>Draft Genome Sequence of the Salt Water Bacterium Oceanospirillum linum ATCC 11336.</title>
        <authorList>
            <person name="Trachtenberg A.M."/>
            <person name="Carney J.G."/>
            <person name="Linnane J.D."/>
            <person name="Rheaume B.A."/>
            <person name="Pitts N.L."/>
            <person name="Mykles D.L."/>
            <person name="Maclea K.S."/>
        </authorList>
    </citation>
    <scope>NUCLEOTIDE SEQUENCE [LARGE SCALE GENOMIC DNA]</scope>
    <source>
        <strain evidence="7">ATCC 11336</strain>
    </source>
</reference>
<feature type="transmembrane region" description="Helical" evidence="6">
    <location>
        <begin position="117"/>
        <end position="138"/>
    </location>
</feature>
<keyword evidence="3 6" id="KW-0812">Transmembrane</keyword>
<evidence type="ECO:0000313" key="7">
    <source>
        <dbReference type="EMBL" id="OOV88016.1"/>
    </source>
</evidence>
<dbReference type="AlphaFoldDB" id="A0A1T1HDY2"/>
<feature type="transmembrane region" description="Helical" evidence="6">
    <location>
        <begin position="53"/>
        <end position="72"/>
    </location>
</feature>
<keyword evidence="5 6" id="KW-0472">Membrane</keyword>
<dbReference type="PANTHER" id="PTHR30086">
    <property type="entry name" value="ARGININE EXPORTER PROTEIN ARGO"/>
    <property type="match status" value="1"/>
</dbReference>
<dbReference type="InterPro" id="IPR001123">
    <property type="entry name" value="LeuE-type"/>
</dbReference>
<dbReference type="PIRSF" id="PIRSF006324">
    <property type="entry name" value="LeuE"/>
    <property type="match status" value="1"/>
</dbReference>
<keyword evidence="4 6" id="KW-1133">Transmembrane helix</keyword>
<feature type="transmembrane region" description="Helical" evidence="6">
    <location>
        <begin position="12"/>
        <end position="32"/>
    </location>
</feature>
<protein>
    <recommendedName>
        <fullName evidence="9">Lysine transporter LysE</fullName>
    </recommendedName>
</protein>
<dbReference type="EMBL" id="MTSD02000001">
    <property type="protein sequence ID" value="OOV88016.1"/>
    <property type="molecule type" value="Genomic_DNA"/>
</dbReference>
<evidence type="ECO:0000256" key="4">
    <source>
        <dbReference type="ARBA" id="ARBA00022989"/>
    </source>
</evidence>
<dbReference type="Proteomes" id="UP000190064">
    <property type="component" value="Unassembled WGS sequence"/>
</dbReference>
<feature type="transmembrane region" description="Helical" evidence="6">
    <location>
        <begin position="150"/>
        <end position="177"/>
    </location>
</feature>
<keyword evidence="2" id="KW-1003">Cell membrane</keyword>
<dbReference type="PANTHER" id="PTHR30086:SF20">
    <property type="entry name" value="ARGININE EXPORTER PROTEIN ARGO-RELATED"/>
    <property type="match status" value="1"/>
</dbReference>
<dbReference type="Pfam" id="PF01810">
    <property type="entry name" value="LysE"/>
    <property type="match status" value="1"/>
</dbReference>
<evidence type="ECO:0000256" key="6">
    <source>
        <dbReference type="SAM" id="Phobius"/>
    </source>
</evidence>
<feature type="transmembrane region" description="Helical" evidence="6">
    <location>
        <begin position="78"/>
        <end position="97"/>
    </location>
</feature>
<comment type="caution">
    <text evidence="7">The sequence shown here is derived from an EMBL/GenBank/DDBJ whole genome shotgun (WGS) entry which is preliminary data.</text>
</comment>
<dbReference type="RefSeq" id="WP_077242426.1">
    <property type="nucleotide sequence ID" value="NZ_FXTS01000001.1"/>
</dbReference>
<gene>
    <name evidence="7" type="ORF">BTA35_0200175</name>
</gene>
<evidence type="ECO:0000256" key="3">
    <source>
        <dbReference type="ARBA" id="ARBA00022692"/>
    </source>
</evidence>
<evidence type="ECO:0000256" key="2">
    <source>
        <dbReference type="ARBA" id="ARBA00022475"/>
    </source>
</evidence>
<accession>A0A1T1HDY2</accession>
<evidence type="ECO:0008006" key="9">
    <source>
        <dbReference type="Google" id="ProtNLM"/>
    </source>
</evidence>